<dbReference type="SMART" id="SM00584">
    <property type="entry name" value="TLDc"/>
    <property type="match status" value="1"/>
</dbReference>
<dbReference type="Pfam" id="PF07534">
    <property type="entry name" value="TLD"/>
    <property type="match status" value="1"/>
</dbReference>
<dbReference type="OrthoDB" id="25620at2759"/>
<feature type="domain" description="TLDc" evidence="1">
    <location>
        <begin position="1"/>
        <end position="161"/>
    </location>
</feature>
<evidence type="ECO:0000313" key="2">
    <source>
        <dbReference type="EMBL" id="GCC39105.1"/>
    </source>
</evidence>
<sequence length="167" mass="18693">MRDVIPRLTTADQKQLCELFGKVNFHLLYKASVHGFRADCLHDKCGKQGPTITVGYNKSGFIFGGYRTEDFAGGPAVDNKAFLFRLNTNVPGRKPLKFPVRQDAVAVCDHYRNDPNFGNSLLFQVDAEKVELRSDGSYSVTISALFGQDEDLVELEVYRVEGKDILI</sequence>
<dbReference type="Proteomes" id="UP000287033">
    <property type="component" value="Unassembled WGS sequence"/>
</dbReference>
<protein>
    <recommendedName>
        <fullName evidence="1">TLDc domain-containing protein</fullName>
    </recommendedName>
</protein>
<dbReference type="AlphaFoldDB" id="A0A401T907"/>
<dbReference type="STRING" id="137246.A0A401T907"/>
<proteinExistence type="predicted"/>
<name>A0A401T907_CHIPU</name>
<evidence type="ECO:0000313" key="3">
    <source>
        <dbReference type="Proteomes" id="UP000287033"/>
    </source>
</evidence>
<dbReference type="InterPro" id="IPR006571">
    <property type="entry name" value="TLDc_dom"/>
</dbReference>
<reference evidence="2 3" key="1">
    <citation type="journal article" date="2018" name="Nat. Ecol. Evol.">
        <title>Shark genomes provide insights into elasmobranch evolution and the origin of vertebrates.</title>
        <authorList>
            <person name="Hara Y"/>
            <person name="Yamaguchi K"/>
            <person name="Onimaru K"/>
            <person name="Kadota M"/>
            <person name="Koyanagi M"/>
            <person name="Keeley SD"/>
            <person name="Tatsumi K"/>
            <person name="Tanaka K"/>
            <person name="Motone F"/>
            <person name="Kageyama Y"/>
            <person name="Nozu R"/>
            <person name="Adachi N"/>
            <person name="Nishimura O"/>
            <person name="Nakagawa R"/>
            <person name="Tanegashima C"/>
            <person name="Kiyatake I"/>
            <person name="Matsumoto R"/>
            <person name="Murakumo K"/>
            <person name="Nishida K"/>
            <person name="Terakita A"/>
            <person name="Kuratani S"/>
            <person name="Sato K"/>
            <person name="Hyodo S Kuraku.S."/>
        </authorList>
    </citation>
    <scope>NUCLEOTIDE SEQUENCE [LARGE SCALE GENOMIC DNA]</scope>
</reference>
<comment type="caution">
    <text evidence="2">The sequence shown here is derived from an EMBL/GenBank/DDBJ whole genome shotgun (WGS) entry which is preliminary data.</text>
</comment>
<accession>A0A401T907</accession>
<evidence type="ECO:0000259" key="1">
    <source>
        <dbReference type="PROSITE" id="PS51886"/>
    </source>
</evidence>
<organism evidence="2 3">
    <name type="scientific">Chiloscyllium punctatum</name>
    <name type="common">Brownbanded bambooshark</name>
    <name type="synonym">Hemiscyllium punctatum</name>
    <dbReference type="NCBI Taxonomy" id="137246"/>
    <lineage>
        <taxon>Eukaryota</taxon>
        <taxon>Metazoa</taxon>
        <taxon>Chordata</taxon>
        <taxon>Craniata</taxon>
        <taxon>Vertebrata</taxon>
        <taxon>Chondrichthyes</taxon>
        <taxon>Elasmobranchii</taxon>
        <taxon>Galeomorphii</taxon>
        <taxon>Galeoidea</taxon>
        <taxon>Orectolobiformes</taxon>
        <taxon>Hemiscylliidae</taxon>
        <taxon>Chiloscyllium</taxon>
    </lineage>
</organism>
<dbReference type="EMBL" id="BEZZ01011698">
    <property type="protein sequence ID" value="GCC39105.1"/>
    <property type="molecule type" value="Genomic_DNA"/>
</dbReference>
<dbReference type="PROSITE" id="PS51886">
    <property type="entry name" value="TLDC"/>
    <property type="match status" value="1"/>
</dbReference>
<keyword evidence="3" id="KW-1185">Reference proteome</keyword>
<dbReference type="OMA" id="WEKNEEP"/>
<gene>
    <name evidence="2" type="ORF">chiPu_0022824</name>
</gene>